<dbReference type="InterPro" id="IPR017932">
    <property type="entry name" value="GATase_2_dom"/>
</dbReference>
<dbReference type="Gene3D" id="3.60.20.10">
    <property type="entry name" value="Glutamine Phosphoribosylpyrophosphate, subunit 1, domain 1"/>
    <property type="match status" value="1"/>
</dbReference>
<keyword evidence="3" id="KW-0808">Transferase</keyword>
<organism evidence="3 4">
    <name type="scientific">Peredibacter starrii</name>
    <dbReference type="NCBI Taxonomy" id="28202"/>
    <lineage>
        <taxon>Bacteria</taxon>
        <taxon>Pseudomonadati</taxon>
        <taxon>Bdellovibrionota</taxon>
        <taxon>Bacteriovoracia</taxon>
        <taxon>Bacteriovoracales</taxon>
        <taxon>Bacteriovoracaceae</taxon>
        <taxon>Peredibacter</taxon>
    </lineage>
</organism>
<dbReference type="KEGG" id="psti:SOO65_09065"/>
<dbReference type="Pfam" id="PF13230">
    <property type="entry name" value="GATase_4"/>
    <property type="match status" value="1"/>
</dbReference>
<dbReference type="InterPro" id="IPR026869">
    <property type="entry name" value="EgtC-like"/>
</dbReference>
<dbReference type="EC" id="2.4.2.-" evidence="3"/>
<protein>
    <submittedName>
        <fullName evidence="3">Class II glutamine amidotransferase</fullName>
        <ecNumber evidence="3">2.4.2.-</ecNumber>
    </submittedName>
</protein>
<dbReference type="RefSeq" id="WP_321399565.1">
    <property type="nucleotide sequence ID" value="NZ_CP139487.1"/>
</dbReference>
<keyword evidence="1 3" id="KW-0315">Glutamine amidotransferase</keyword>
<evidence type="ECO:0000313" key="3">
    <source>
        <dbReference type="EMBL" id="WPU66899.1"/>
    </source>
</evidence>
<dbReference type="PROSITE" id="PS51278">
    <property type="entry name" value="GATASE_TYPE_2"/>
    <property type="match status" value="1"/>
</dbReference>
<dbReference type="GO" id="GO:0016757">
    <property type="term" value="F:glycosyltransferase activity"/>
    <property type="evidence" value="ECO:0007669"/>
    <property type="project" value="UniProtKB-KW"/>
</dbReference>
<dbReference type="PANTHER" id="PTHR42824">
    <property type="entry name" value="GLUTAMINE AMIDOTRANSFERASE"/>
    <property type="match status" value="1"/>
</dbReference>
<dbReference type="AlphaFoldDB" id="A0AAX4HUB0"/>
<evidence type="ECO:0000259" key="2">
    <source>
        <dbReference type="PROSITE" id="PS51278"/>
    </source>
</evidence>
<feature type="domain" description="Glutamine amidotransferase type-2" evidence="2">
    <location>
        <begin position="2"/>
        <end position="251"/>
    </location>
</feature>
<dbReference type="CDD" id="cd01908">
    <property type="entry name" value="YafJ"/>
    <property type="match status" value="1"/>
</dbReference>
<evidence type="ECO:0000256" key="1">
    <source>
        <dbReference type="ARBA" id="ARBA00022962"/>
    </source>
</evidence>
<reference evidence="3 4" key="1">
    <citation type="submission" date="2023-11" db="EMBL/GenBank/DDBJ databases">
        <title>Peredibacter starrii A3.12.</title>
        <authorList>
            <person name="Mitchell R.J."/>
        </authorList>
    </citation>
    <scope>NUCLEOTIDE SEQUENCE [LARGE SCALE GENOMIC DNA]</scope>
    <source>
        <strain evidence="3 4">A3.12</strain>
    </source>
</reference>
<dbReference type="EMBL" id="CP139487">
    <property type="protein sequence ID" value="WPU66899.1"/>
    <property type="molecule type" value="Genomic_DNA"/>
</dbReference>
<accession>A0AAX4HUB0</accession>
<sequence>MCQLLGMNCNVPTDICFSFTGFQARGGITDHHTDGWGITFFEGKGVRQFLDPKPSAHSPVADFIRTYPIKSTNVIAHIRKATQGDTKLENTHPFVREMWGRYWSFAHNGDLKNFEPAFDGRYRPVGNTDSEKAFCFILQELQKTFGDEAPSMEALGNKLHELTLALATFGVFNFLLSNGEFMLAHCSTKLASIIRKAPFNVAQLKDQDVKIDFSAVTTNKDQVAVIATNPLTDNEVWSIHEPGTLLLFSEGAVVTQYKTVPGPITNCISNA</sequence>
<evidence type="ECO:0000313" key="4">
    <source>
        <dbReference type="Proteomes" id="UP001324634"/>
    </source>
</evidence>
<gene>
    <name evidence="3" type="ORF">SOO65_09065</name>
</gene>
<dbReference type="InterPro" id="IPR029055">
    <property type="entry name" value="Ntn_hydrolases_N"/>
</dbReference>
<proteinExistence type="predicted"/>
<name>A0AAX4HUB0_9BACT</name>
<dbReference type="SUPFAM" id="SSF56235">
    <property type="entry name" value="N-terminal nucleophile aminohydrolases (Ntn hydrolases)"/>
    <property type="match status" value="1"/>
</dbReference>
<dbReference type="PANTHER" id="PTHR42824:SF1">
    <property type="entry name" value="GLUTAMINE AMIDOTRANSFERASE YAFJ-RELATED"/>
    <property type="match status" value="1"/>
</dbReference>
<dbReference type="Proteomes" id="UP001324634">
    <property type="component" value="Chromosome"/>
</dbReference>
<keyword evidence="3" id="KW-0328">Glycosyltransferase</keyword>
<keyword evidence="4" id="KW-1185">Reference proteome</keyword>